<dbReference type="SMART" id="SM01297">
    <property type="entry name" value="KAP"/>
    <property type="match status" value="1"/>
</dbReference>
<reference evidence="3 4" key="1">
    <citation type="submission" date="2020-04" db="EMBL/GenBank/DDBJ databases">
        <authorList>
            <person name="Alioto T."/>
            <person name="Alioto T."/>
            <person name="Gomez Garrido J."/>
        </authorList>
    </citation>
    <scope>NUCLEOTIDE SEQUENCE [LARGE SCALE GENOMIC DNA]</scope>
</reference>
<dbReference type="InterPro" id="IPR011989">
    <property type="entry name" value="ARM-like"/>
</dbReference>
<gene>
    <name evidence="3" type="ORF">CLODIP_2_CD02329</name>
</gene>
<dbReference type="GO" id="GO:0019894">
    <property type="term" value="F:kinesin binding"/>
    <property type="evidence" value="ECO:0007669"/>
    <property type="project" value="InterPro"/>
</dbReference>
<dbReference type="PANTHER" id="PTHR15605:SF2">
    <property type="entry name" value="KINESIN-ASSOCIATED PROTEIN 3"/>
    <property type="match status" value="1"/>
</dbReference>
<dbReference type="GO" id="GO:0044782">
    <property type="term" value="P:cilium organization"/>
    <property type="evidence" value="ECO:0007669"/>
    <property type="project" value="TreeGrafter"/>
</dbReference>
<organism evidence="3 4">
    <name type="scientific">Cloeon dipterum</name>
    <dbReference type="NCBI Taxonomy" id="197152"/>
    <lineage>
        <taxon>Eukaryota</taxon>
        <taxon>Metazoa</taxon>
        <taxon>Ecdysozoa</taxon>
        <taxon>Arthropoda</taxon>
        <taxon>Hexapoda</taxon>
        <taxon>Insecta</taxon>
        <taxon>Pterygota</taxon>
        <taxon>Palaeoptera</taxon>
        <taxon>Ephemeroptera</taxon>
        <taxon>Pisciforma</taxon>
        <taxon>Baetidae</taxon>
        <taxon>Cloeon</taxon>
    </lineage>
</organism>
<dbReference type="InterPro" id="IPR000225">
    <property type="entry name" value="Armadillo"/>
</dbReference>
<dbReference type="GO" id="GO:0016939">
    <property type="term" value="C:kinesin II complex"/>
    <property type="evidence" value="ECO:0007669"/>
    <property type="project" value="TreeGrafter"/>
</dbReference>
<name>A0A8S1CSY0_9INSE</name>
<dbReference type="GO" id="GO:0035869">
    <property type="term" value="C:ciliary transition zone"/>
    <property type="evidence" value="ECO:0007669"/>
    <property type="project" value="TreeGrafter"/>
</dbReference>
<dbReference type="Pfam" id="PF05804">
    <property type="entry name" value="KAP"/>
    <property type="match status" value="1"/>
</dbReference>
<dbReference type="Proteomes" id="UP000494165">
    <property type="component" value="Unassembled WGS sequence"/>
</dbReference>
<dbReference type="GO" id="GO:0007018">
    <property type="term" value="P:microtubule-based movement"/>
    <property type="evidence" value="ECO:0007669"/>
    <property type="project" value="TreeGrafter"/>
</dbReference>
<dbReference type="SMART" id="SM00185">
    <property type="entry name" value="ARM"/>
    <property type="match status" value="3"/>
</dbReference>
<evidence type="ECO:0000313" key="4">
    <source>
        <dbReference type="Proteomes" id="UP000494165"/>
    </source>
</evidence>
<dbReference type="Pfam" id="PF04300">
    <property type="entry name" value="FBA"/>
    <property type="match status" value="1"/>
</dbReference>
<dbReference type="EMBL" id="CADEPI010000059">
    <property type="protein sequence ID" value="CAB3371214.1"/>
    <property type="molecule type" value="Genomic_DNA"/>
</dbReference>
<dbReference type="Gene3D" id="2.60.120.260">
    <property type="entry name" value="Galactose-binding domain-like"/>
    <property type="match status" value="1"/>
</dbReference>
<sequence>MSILQFREFFSSYWEEVTKRIIRSWSESEIHHKNEFTLKDFSTSTFYSMKNLRKNLLQDPQLIFAVKRFEFSVRLPRKVSLRQKWHSNGSFTFEIPSQEGADASSIPAHILIRNGFGCASQLIAMATSSENTLIQYQDIVLDKVGIFHELMDKVKPKIVAEEWVGTRNDCGSVCRLTLELFNESSVEPICIKSVKVRQGENKTNGSWRKVTISCKNYPSGIRRIRFIRSGRDDNRNWEGFYGAKREVIVFGSLVKKMQSDDARYLKRKVKAGRLDVHPTEQALVVHYELEASILGEGMSTVLSDKKECQKIIRLKSLHSNTDISALAVEVVEKCSLIHRSKLPEVEQLIYYLQNRRKEAQTQSAKERPQTAFATELNVSNLSSPDGTAEVATLSKIEDYIDLLYENIPEKIRGSALILQLARNPDNLQELSANERVLGALARVLREDWKQSLDLSTNIVYVFFCFSTFSAFHSVIIQHKMGSLCMELIDYELRRHDQWTDELEQRRRHSQSEAASPSEETKRKALADFEKSSRKFALLTKKQDQLLRVAFYLLLNIAEDTRLEDKMRRKNIVGMLVKALDRENNDLLLLIVTFLKKLSVFRENKDDMADMNVVEKLPALVTSTNTDLAHVAMKLLFNLSFDPELRSRMVRVGLLPKLVHLLDNQKHRSVVLGILYHLSMDDRVKSMFTYTDCIPLVLKMIIECSEDKVPLELVAVAINLALNKRNSQLMCEGTRLKTLMQRAFHFQDALLMKCLRNIAQHPGQTKILFVEFIGDLAQAIQAAECEEFVVECLGVMGNLAVENMDWERLMKEYKLIPWLRSHLVSGRSEDDLVLEIVVLLGTAAMDEACANLLCKAEVLQDLIELLKAKQEDDEVVLQIIFVFFQLCKHPSSMDFLIQETEAAAYLIDLMHDKNAEIRRVCDNTLDIIGTHFPEWAKRVQLEKFRFHNSQWLEMVKNQQTLDAAAAAEGDDQMPYYGDDIYGPSCLYQTDTMDDFDFATSSENSSRASSRPRSR</sequence>
<dbReference type="SUPFAM" id="SSF48371">
    <property type="entry name" value="ARM repeat"/>
    <property type="match status" value="1"/>
</dbReference>
<feature type="domain" description="FBA" evidence="2">
    <location>
        <begin position="71"/>
        <end position="254"/>
    </location>
</feature>
<evidence type="ECO:0000256" key="1">
    <source>
        <dbReference type="SAM" id="MobiDB-lite"/>
    </source>
</evidence>
<dbReference type="InterPro" id="IPR008979">
    <property type="entry name" value="Galactose-bd-like_sf"/>
</dbReference>
<dbReference type="SMART" id="SM01198">
    <property type="entry name" value="FBA"/>
    <property type="match status" value="1"/>
</dbReference>
<dbReference type="SUPFAM" id="SSF49785">
    <property type="entry name" value="Galactose-binding domain-like"/>
    <property type="match status" value="1"/>
</dbReference>
<feature type="region of interest" description="Disordered" evidence="1">
    <location>
        <begin position="503"/>
        <end position="522"/>
    </location>
</feature>
<dbReference type="InterPro" id="IPR007397">
    <property type="entry name" value="F-box-assoc_dom"/>
</dbReference>
<dbReference type="AlphaFoldDB" id="A0A8S1CSY0"/>
<dbReference type="InterPro" id="IPR016024">
    <property type="entry name" value="ARM-type_fold"/>
</dbReference>
<comment type="caution">
    <text evidence="3">The sequence shown here is derived from an EMBL/GenBank/DDBJ whole genome shotgun (WGS) entry which is preliminary data.</text>
</comment>
<dbReference type="GO" id="GO:0005930">
    <property type="term" value="C:axoneme"/>
    <property type="evidence" value="ECO:0007669"/>
    <property type="project" value="TreeGrafter"/>
</dbReference>
<dbReference type="PANTHER" id="PTHR15605">
    <property type="entry name" value="KINESIN-ASSOCIATED PROTEINS"/>
    <property type="match status" value="1"/>
</dbReference>
<evidence type="ECO:0000313" key="3">
    <source>
        <dbReference type="EMBL" id="CAB3371214.1"/>
    </source>
</evidence>
<protein>
    <recommendedName>
        <fullName evidence="2">FBA domain-containing protein</fullName>
    </recommendedName>
</protein>
<evidence type="ECO:0000259" key="2">
    <source>
        <dbReference type="PROSITE" id="PS51114"/>
    </source>
</evidence>
<keyword evidence="4" id="KW-1185">Reference proteome</keyword>
<dbReference type="InterPro" id="IPR008658">
    <property type="entry name" value="KAP3"/>
</dbReference>
<dbReference type="Gene3D" id="1.25.10.10">
    <property type="entry name" value="Leucine-rich Repeat Variant"/>
    <property type="match status" value="1"/>
</dbReference>
<accession>A0A8S1CSY0</accession>
<proteinExistence type="predicted"/>
<dbReference type="OrthoDB" id="10265679at2759"/>
<dbReference type="PROSITE" id="PS51114">
    <property type="entry name" value="FBA"/>
    <property type="match status" value="1"/>
</dbReference>